<keyword evidence="1" id="KW-0732">Signal</keyword>
<dbReference type="InterPro" id="IPR039448">
    <property type="entry name" value="Beta_helix"/>
</dbReference>
<proteinExistence type="predicted"/>
<dbReference type="PANTHER" id="PTHR11319">
    <property type="entry name" value="G PROTEIN-COUPLED RECEPTOR-RELATED"/>
    <property type="match status" value="1"/>
</dbReference>
<feature type="signal peptide" evidence="1">
    <location>
        <begin position="1"/>
        <end position="19"/>
    </location>
</feature>
<sequence>MPKLRTAVAVAVVISAATAVPSAAEPTLQPPVACNEDALKDAIREANEHGGGEFWLTPGCTYGITTPASENTALPAVISEITIHGQDSTIKRESAEDFRLFLVDSPFGDLTLNNVTVRDGRAENGGGIWVRPASSLTINESKIINNAAGGLGSRPGGGGIDNFSGSVTLRDSMLSGNTSSSQGGGMFQDGTAKVVRSTISGNTAGDTSGGIRNNTGRLTVNDSVISGNTSHGRGGGGIVNANGGTATLNDSKVIDNTATHASSIGGGIGNSGRLFLNRSHVRDNRTNGKGGGIAQRGNDAAATIEDSSVTGNIAAAAPGGIYSEEGPVRLLSTIVSDNQPTNCSGSPDPVPGCSN</sequence>
<dbReference type="SUPFAM" id="SSF51126">
    <property type="entry name" value="Pectin lyase-like"/>
    <property type="match status" value="1"/>
</dbReference>
<evidence type="ECO:0000256" key="1">
    <source>
        <dbReference type="SAM" id="SignalP"/>
    </source>
</evidence>
<dbReference type="InterPro" id="IPR012334">
    <property type="entry name" value="Pectin_lyas_fold"/>
</dbReference>
<comment type="caution">
    <text evidence="3">The sequence shown here is derived from an EMBL/GenBank/DDBJ whole genome shotgun (WGS) entry which is preliminary data.</text>
</comment>
<dbReference type="PANTHER" id="PTHR11319:SF35">
    <property type="entry name" value="OUTER MEMBRANE PROTEIN PMPC-RELATED"/>
    <property type="match status" value="1"/>
</dbReference>
<dbReference type="Pfam" id="PF13229">
    <property type="entry name" value="Beta_helix"/>
    <property type="match status" value="1"/>
</dbReference>
<gene>
    <name evidence="3" type="ORF">ABT276_13495</name>
</gene>
<protein>
    <submittedName>
        <fullName evidence="3">Right-handed parallel beta-helix repeat-containing protein</fullName>
    </submittedName>
</protein>
<feature type="domain" description="Right handed beta helix" evidence="2">
    <location>
        <begin position="109"/>
        <end position="267"/>
    </location>
</feature>
<dbReference type="EMBL" id="JBEPBX010000009">
    <property type="protein sequence ID" value="MER6614361.1"/>
    <property type="molecule type" value="Genomic_DNA"/>
</dbReference>
<reference evidence="3 4" key="1">
    <citation type="submission" date="2024-06" db="EMBL/GenBank/DDBJ databases">
        <title>The Natural Products Discovery Center: Release of the First 8490 Sequenced Strains for Exploring Actinobacteria Biosynthetic Diversity.</title>
        <authorList>
            <person name="Kalkreuter E."/>
            <person name="Kautsar S.A."/>
            <person name="Yang D."/>
            <person name="Bader C.D."/>
            <person name="Teijaro C.N."/>
            <person name="Fluegel L."/>
            <person name="Davis C.M."/>
            <person name="Simpson J.R."/>
            <person name="Lauterbach L."/>
            <person name="Steele A.D."/>
            <person name="Gui C."/>
            <person name="Meng S."/>
            <person name="Li G."/>
            <person name="Viehrig K."/>
            <person name="Ye F."/>
            <person name="Su P."/>
            <person name="Kiefer A.F."/>
            <person name="Nichols A."/>
            <person name="Cepeda A.J."/>
            <person name="Yan W."/>
            <person name="Fan B."/>
            <person name="Jiang Y."/>
            <person name="Adhikari A."/>
            <person name="Zheng C.-J."/>
            <person name="Schuster L."/>
            <person name="Cowan T.M."/>
            <person name="Smanski M.J."/>
            <person name="Chevrette M.G."/>
            <person name="De Carvalho L.P.S."/>
            <person name="Shen B."/>
        </authorList>
    </citation>
    <scope>NUCLEOTIDE SEQUENCE [LARGE SCALE GENOMIC DNA]</scope>
    <source>
        <strain evidence="3 4">NPDC000837</strain>
    </source>
</reference>
<dbReference type="InterPro" id="IPR011050">
    <property type="entry name" value="Pectin_lyase_fold/virulence"/>
</dbReference>
<evidence type="ECO:0000313" key="3">
    <source>
        <dbReference type="EMBL" id="MER6614361.1"/>
    </source>
</evidence>
<evidence type="ECO:0000313" key="4">
    <source>
        <dbReference type="Proteomes" id="UP001445472"/>
    </source>
</evidence>
<evidence type="ECO:0000259" key="2">
    <source>
        <dbReference type="Pfam" id="PF13229"/>
    </source>
</evidence>
<name>A0ABV1UU92_9ACTN</name>
<feature type="chain" id="PRO_5045610792" evidence="1">
    <location>
        <begin position="20"/>
        <end position="355"/>
    </location>
</feature>
<organism evidence="3 4">
    <name type="scientific">Streptomyces xantholiticus</name>
    <dbReference type="NCBI Taxonomy" id="68285"/>
    <lineage>
        <taxon>Bacteria</taxon>
        <taxon>Bacillati</taxon>
        <taxon>Actinomycetota</taxon>
        <taxon>Actinomycetes</taxon>
        <taxon>Kitasatosporales</taxon>
        <taxon>Streptomycetaceae</taxon>
        <taxon>Streptomyces</taxon>
    </lineage>
</organism>
<accession>A0ABV1UU92</accession>
<dbReference type="Proteomes" id="UP001445472">
    <property type="component" value="Unassembled WGS sequence"/>
</dbReference>
<dbReference type="RefSeq" id="WP_351976219.1">
    <property type="nucleotide sequence ID" value="NZ_JBEPBX010000009.1"/>
</dbReference>
<dbReference type="Gene3D" id="2.160.20.10">
    <property type="entry name" value="Single-stranded right-handed beta-helix, Pectin lyase-like"/>
    <property type="match status" value="1"/>
</dbReference>
<keyword evidence="4" id="KW-1185">Reference proteome</keyword>